<organism evidence="7 8">
    <name type="scientific">Parahalioglobus pacificus</name>
    <dbReference type="NCBI Taxonomy" id="930806"/>
    <lineage>
        <taxon>Bacteria</taxon>
        <taxon>Pseudomonadati</taxon>
        <taxon>Pseudomonadota</taxon>
        <taxon>Gammaproteobacteria</taxon>
        <taxon>Cellvibrionales</taxon>
        <taxon>Halieaceae</taxon>
        <taxon>Parahalioglobus</taxon>
    </lineage>
</organism>
<evidence type="ECO:0000256" key="4">
    <source>
        <dbReference type="ARBA" id="ARBA00023136"/>
    </source>
</evidence>
<proteinExistence type="predicted"/>
<feature type="transmembrane region" description="Helical" evidence="5">
    <location>
        <begin position="63"/>
        <end position="85"/>
    </location>
</feature>
<reference evidence="7" key="2">
    <citation type="submission" date="2020-09" db="EMBL/GenBank/DDBJ databases">
        <authorList>
            <person name="Sun Q."/>
            <person name="Kim S."/>
        </authorList>
    </citation>
    <scope>NUCLEOTIDE SEQUENCE</scope>
    <source>
        <strain evidence="7">KCTC 23430</strain>
    </source>
</reference>
<keyword evidence="8" id="KW-1185">Reference proteome</keyword>
<sequence>MKVAKFLFWGAMNNGVAYAIFAAILFLTHNHIIAAILTWSLGVAISFATMSKFVFGNKDWTKIYIFCGFHVVLLIANLSLLEIYHQLGANLYVGGLINIAAIAVASFFFMDRILFKG</sequence>
<dbReference type="InterPro" id="IPR007267">
    <property type="entry name" value="GtrA_DPMS_TM"/>
</dbReference>
<name>A0A918XIF3_9GAMM</name>
<feature type="transmembrane region" description="Helical" evidence="5">
    <location>
        <begin position="32"/>
        <end position="51"/>
    </location>
</feature>
<reference evidence="7" key="1">
    <citation type="journal article" date="2014" name="Int. J. Syst. Evol. Microbiol.">
        <title>Complete genome sequence of Corynebacterium casei LMG S-19264T (=DSM 44701T), isolated from a smear-ripened cheese.</title>
        <authorList>
            <consortium name="US DOE Joint Genome Institute (JGI-PGF)"/>
            <person name="Walter F."/>
            <person name="Albersmeier A."/>
            <person name="Kalinowski J."/>
            <person name="Ruckert C."/>
        </authorList>
    </citation>
    <scope>NUCLEOTIDE SEQUENCE</scope>
    <source>
        <strain evidence="7">KCTC 23430</strain>
    </source>
</reference>
<evidence type="ECO:0000259" key="6">
    <source>
        <dbReference type="Pfam" id="PF04138"/>
    </source>
</evidence>
<keyword evidence="3 5" id="KW-1133">Transmembrane helix</keyword>
<evidence type="ECO:0000256" key="2">
    <source>
        <dbReference type="ARBA" id="ARBA00022692"/>
    </source>
</evidence>
<comment type="caution">
    <text evidence="7">The sequence shown here is derived from an EMBL/GenBank/DDBJ whole genome shotgun (WGS) entry which is preliminary data.</text>
</comment>
<evidence type="ECO:0000256" key="3">
    <source>
        <dbReference type="ARBA" id="ARBA00022989"/>
    </source>
</evidence>
<feature type="transmembrane region" description="Helical" evidence="5">
    <location>
        <begin position="91"/>
        <end position="110"/>
    </location>
</feature>
<gene>
    <name evidence="7" type="ORF">GCM10007053_18410</name>
</gene>
<dbReference type="EMBL" id="BMYM01000002">
    <property type="protein sequence ID" value="GHD33712.1"/>
    <property type="molecule type" value="Genomic_DNA"/>
</dbReference>
<evidence type="ECO:0000313" key="8">
    <source>
        <dbReference type="Proteomes" id="UP000644693"/>
    </source>
</evidence>
<evidence type="ECO:0000313" key="7">
    <source>
        <dbReference type="EMBL" id="GHD33712.1"/>
    </source>
</evidence>
<accession>A0A918XIF3</accession>
<dbReference type="GO" id="GO:0016020">
    <property type="term" value="C:membrane"/>
    <property type="evidence" value="ECO:0007669"/>
    <property type="project" value="UniProtKB-SubCell"/>
</dbReference>
<comment type="subcellular location">
    <subcellularLocation>
        <location evidence="1">Membrane</location>
        <topology evidence="1">Multi-pass membrane protein</topology>
    </subcellularLocation>
</comment>
<protein>
    <recommendedName>
        <fullName evidence="6">GtrA/DPMS transmembrane domain-containing protein</fullName>
    </recommendedName>
</protein>
<dbReference type="GO" id="GO:0000271">
    <property type="term" value="P:polysaccharide biosynthetic process"/>
    <property type="evidence" value="ECO:0007669"/>
    <property type="project" value="InterPro"/>
</dbReference>
<feature type="transmembrane region" description="Helical" evidence="5">
    <location>
        <begin position="7"/>
        <end position="26"/>
    </location>
</feature>
<evidence type="ECO:0000256" key="1">
    <source>
        <dbReference type="ARBA" id="ARBA00004141"/>
    </source>
</evidence>
<feature type="domain" description="GtrA/DPMS transmembrane" evidence="6">
    <location>
        <begin position="5"/>
        <end position="115"/>
    </location>
</feature>
<dbReference type="Pfam" id="PF04138">
    <property type="entry name" value="GtrA_DPMS_TM"/>
    <property type="match status" value="1"/>
</dbReference>
<evidence type="ECO:0000256" key="5">
    <source>
        <dbReference type="SAM" id="Phobius"/>
    </source>
</evidence>
<keyword evidence="4 5" id="KW-0472">Membrane</keyword>
<dbReference type="Proteomes" id="UP000644693">
    <property type="component" value="Unassembled WGS sequence"/>
</dbReference>
<dbReference type="AlphaFoldDB" id="A0A918XIF3"/>
<dbReference type="RefSeq" id="WP_189477513.1">
    <property type="nucleotide sequence ID" value="NZ_BMYM01000002.1"/>
</dbReference>
<keyword evidence="2 5" id="KW-0812">Transmembrane</keyword>